<feature type="transmembrane region" description="Helical" evidence="7">
    <location>
        <begin position="7"/>
        <end position="25"/>
    </location>
</feature>
<dbReference type="Pfam" id="PF00728">
    <property type="entry name" value="Glyco_hydro_20"/>
    <property type="match status" value="1"/>
</dbReference>
<keyword evidence="7" id="KW-0812">Transmembrane</keyword>
<dbReference type="Proteomes" id="UP000859547">
    <property type="component" value="Unassembled WGS sequence"/>
</dbReference>
<dbReference type="GO" id="GO:0030203">
    <property type="term" value="P:glycosaminoglycan metabolic process"/>
    <property type="evidence" value="ECO:0007669"/>
    <property type="project" value="TreeGrafter"/>
</dbReference>
<dbReference type="Gene3D" id="3.20.20.80">
    <property type="entry name" value="Glycosidases"/>
    <property type="match status" value="1"/>
</dbReference>
<dbReference type="Gene3D" id="3.30.379.10">
    <property type="entry name" value="Chitobiase/beta-hexosaminidase domain 2-like"/>
    <property type="match status" value="1"/>
</dbReference>
<dbReference type="EMBL" id="DACTCB010000005">
    <property type="protein sequence ID" value="HAT4307599.1"/>
    <property type="molecule type" value="Genomic_DNA"/>
</dbReference>
<evidence type="ECO:0000256" key="3">
    <source>
        <dbReference type="ARBA" id="ARBA00012663"/>
    </source>
</evidence>
<dbReference type="GO" id="GO:0005975">
    <property type="term" value="P:carbohydrate metabolic process"/>
    <property type="evidence" value="ECO:0007669"/>
    <property type="project" value="InterPro"/>
</dbReference>
<reference evidence="10" key="2">
    <citation type="submission" date="2020-07" db="EMBL/GenBank/DDBJ databases">
        <authorList>
            <consortium name="NCBI Pathogen Detection Project"/>
        </authorList>
    </citation>
    <scope>NUCLEOTIDE SEQUENCE</scope>
    <source>
        <strain evidence="10">C8</strain>
    </source>
</reference>
<evidence type="ECO:0000313" key="10">
    <source>
        <dbReference type="EMBL" id="HAT4307599.1"/>
    </source>
</evidence>
<evidence type="ECO:0000256" key="7">
    <source>
        <dbReference type="SAM" id="Phobius"/>
    </source>
</evidence>
<dbReference type="InterPro" id="IPR015883">
    <property type="entry name" value="Glyco_hydro_20_cat"/>
</dbReference>
<evidence type="ECO:0000256" key="4">
    <source>
        <dbReference type="ARBA" id="ARBA00022801"/>
    </source>
</evidence>
<dbReference type="Pfam" id="PF02838">
    <property type="entry name" value="Glyco_hydro_20b"/>
    <property type="match status" value="1"/>
</dbReference>
<sequence length="527" mass="60550">MRKSRFNIIYIMLTIATLLFGYVIFSETEETIKVVGLQNENIENTIVPKPLLYEAKEGTFKFENGISIYVKGKDVDETEEIYNIAGNFAASIKEVSGFEMKVLEGEPDNEKSIFFTTVENNYDLENEGYKINSSEDRIEIIGNKPEGIFRGIQTLKQMLPPEITNKSITPGIEWSIPLANIVDKPEYEYRGLMIDVARHFFTIEDLKRQIDIASQYKINKLHIHLSDDQGWRLEIKKWPELTAIGGSTEVGGGKGGYYTQEEFKDLINYAQDRYIEIIPEFDMPGHVNAALASYGFLNPNGERKPLYTGTKVGFSTLMTNNEKTYEFIEDVIKEVSAISPSKYIHIGGDEADSTKKEDYDYFVGRVSKIAQKYGKIPIGWDPIDTSPNIDSSTVLQNWKDSNEQARKKNMKMVISIAKKTYLDMKYNKDTPYGLNWAGYISVEDAYNWDPTDFAPKDLILGIEAPLWTETISTVPEMDYMIYPRLIGYSEIGWTPKENRSWNEYRERLKSQEIRLRNQGINYFKESI</sequence>
<evidence type="ECO:0000256" key="2">
    <source>
        <dbReference type="ARBA" id="ARBA00006285"/>
    </source>
</evidence>
<feature type="active site" description="Proton donor" evidence="6">
    <location>
        <position position="350"/>
    </location>
</feature>
<dbReference type="CDD" id="cd06568">
    <property type="entry name" value="GH20_SpHex_like"/>
    <property type="match status" value="1"/>
</dbReference>
<accession>A0A8H9QYM1</accession>
<dbReference type="InterPro" id="IPR017853">
    <property type="entry name" value="GH"/>
</dbReference>
<keyword evidence="5" id="KW-0326">Glycosidase</keyword>
<comment type="similarity">
    <text evidence="2">Belongs to the glycosyl hydrolase 20 family.</text>
</comment>
<dbReference type="SUPFAM" id="SSF55545">
    <property type="entry name" value="beta-N-acetylhexosaminidase-like domain"/>
    <property type="match status" value="1"/>
</dbReference>
<gene>
    <name evidence="10" type="ORF">I9080_001384</name>
</gene>
<dbReference type="InterPro" id="IPR029018">
    <property type="entry name" value="Hex-like_dom2"/>
</dbReference>
<dbReference type="EC" id="3.2.1.52" evidence="3"/>
<dbReference type="PRINTS" id="PR00738">
    <property type="entry name" value="GLHYDRLASE20"/>
</dbReference>
<evidence type="ECO:0000256" key="1">
    <source>
        <dbReference type="ARBA" id="ARBA00001231"/>
    </source>
</evidence>
<keyword evidence="7" id="KW-1133">Transmembrane helix</keyword>
<dbReference type="InterPro" id="IPR025705">
    <property type="entry name" value="Beta_hexosaminidase_sua/sub"/>
</dbReference>
<name>A0A8H9QYM1_CLOPF</name>
<evidence type="ECO:0000256" key="6">
    <source>
        <dbReference type="PIRSR" id="PIRSR625705-1"/>
    </source>
</evidence>
<feature type="domain" description="Beta-hexosaminidase bacterial type N-terminal" evidence="9">
    <location>
        <begin position="45"/>
        <end position="183"/>
    </location>
</feature>
<protein>
    <recommendedName>
        <fullName evidence="3">beta-N-acetylhexosaminidase</fullName>
        <ecNumber evidence="3">3.2.1.52</ecNumber>
    </recommendedName>
</protein>
<keyword evidence="7" id="KW-0472">Membrane</keyword>
<organism evidence="10">
    <name type="scientific">Clostridium perfringens</name>
    <dbReference type="NCBI Taxonomy" id="1502"/>
    <lineage>
        <taxon>Bacteria</taxon>
        <taxon>Bacillati</taxon>
        <taxon>Bacillota</taxon>
        <taxon>Clostridia</taxon>
        <taxon>Eubacteriales</taxon>
        <taxon>Clostridiaceae</taxon>
        <taxon>Clostridium</taxon>
    </lineage>
</organism>
<dbReference type="PANTHER" id="PTHR22600">
    <property type="entry name" value="BETA-HEXOSAMINIDASE"/>
    <property type="match status" value="1"/>
</dbReference>
<evidence type="ECO:0000259" key="8">
    <source>
        <dbReference type="Pfam" id="PF00728"/>
    </source>
</evidence>
<evidence type="ECO:0000256" key="5">
    <source>
        <dbReference type="ARBA" id="ARBA00023295"/>
    </source>
</evidence>
<keyword evidence="4 10" id="KW-0378">Hydrolase</keyword>
<reference evidence="10" key="1">
    <citation type="journal article" date="2018" name="Genome Biol.">
        <title>SKESA: strategic k-mer extension for scrupulous assemblies.</title>
        <authorList>
            <person name="Souvorov A."/>
            <person name="Agarwala R."/>
            <person name="Lipman D.J."/>
        </authorList>
    </citation>
    <scope>NUCLEOTIDE SEQUENCE</scope>
    <source>
        <strain evidence="10">C8</strain>
    </source>
</reference>
<comment type="catalytic activity">
    <reaction evidence="1">
        <text>Hydrolysis of terminal non-reducing N-acetyl-D-hexosamine residues in N-acetyl-beta-D-hexosaminides.</text>
        <dbReference type="EC" id="3.2.1.52"/>
    </reaction>
</comment>
<dbReference type="PANTHER" id="PTHR22600:SF57">
    <property type="entry name" value="BETA-N-ACETYLHEXOSAMINIDASE"/>
    <property type="match status" value="1"/>
</dbReference>
<dbReference type="AlphaFoldDB" id="A0A8H9QYM1"/>
<dbReference type="GO" id="GO:0016020">
    <property type="term" value="C:membrane"/>
    <property type="evidence" value="ECO:0007669"/>
    <property type="project" value="TreeGrafter"/>
</dbReference>
<dbReference type="SUPFAM" id="SSF51445">
    <property type="entry name" value="(Trans)glycosidases"/>
    <property type="match status" value="1"/>
</dbReference>
<proteinExistence type="inferred from homology"/>
<feature type="domain" description="Glycoside hydrolase family 20 catalytic" evidence="8">
    <location>
        <begin position="187"/>
        <end position="495"/>
    </location>
</feature>
<evidence type="ECO:0000259" key="9">
    <source>
        <dbReference type="Pfam" id="PF02838"/>
    </source>
</evidence>
<dbReference type="GO" id="GO:0004563">
    <property type="term" value="F:beta-N-acetylhexosaminidase activity"/>
    <property type="evidence" value="ECO:0007669"/>
    <property type="project" value="UniProtKB-EC"/>
</dbReference>
<dbReference type="InterPro" id="IPR015882">
    <property type="entry name" value="HEX_bac_N"/>
</dbReference>
<comment type="caution">
    <text evidence="10">The sequence shown here is derived from an EMBL/GenBank/DDBJ whole genome shotgun (WGS) entry which is preliminary data.</text>
</comment>